<dbReference type="GO" id="GO:0016740">
    <property type="term" value="F:transferase activity"/>
    <property type="evidence" value="ECO:0007669"/>
    <property type="project" value="UniProtKB-KW"/>
</dbReference>
<reference evidence="11" key="1">
    <citation type="submission" date="2017-09" db="EMBL/GenBank/DDBJ databases">
        <title>Complete Genome Sequence of ansamitocin-producing Bacterium Actinosynnema pretiosum X47.</title>
        <authorList>
            <person name="Cao G."/>
            <person name="Zong G."/>
            <person name="Zhong C."/>
            <person name="Fu J."/>
        </authorList>
    </citation>
    <scope>NUCLEOTIDE SEQUENCE [LARGE SCALE GENOMIC DNA]</scope>
    <source>
        <strain evidence="11">X47</strain>
    </source>
</reference>
<dbReference type="PANTHER" id="PTHR30040:SF2">
    <property type="entry name" value="FAD:PROTEIN FMN TRANSFERASE"/>
    <property type="match status" value="1"/>
</dbReference>
<comment type="catalytic activity">
    <reaction evidence="10">
        <text>L-threonyl-[protein] + FAD = FMN-L-threonyl-[protein] + AMP + H(+)</text>
        <dbReference type="Rhea" id="RHEA:36847"/>
        <dbReference type="Rhea" id="RHEA-COMP:11060"/>
        <dbReference type="Rhea" id="RHEA-COMP:11061"/>
        <dbReference type="ChEBI" id="CHEBI:15378"/>
        <dbReference type="ChEBI" id="CHEBI:30013"/>
        <dbReference type="ChEBI" id="CHEBI:57692"/>
        <dbReference type="ChEBI" id="CHEBI:74257"/>
        <dbReference type="ChEBI" id="CHEBI:456215"/>
        <dbReference type="EC" id="2.7.1.180"/>
    </reaction>
</comment>
<evidence type="ECO:0000256" key="3">
    <source>
        <dbReference type="ARBA" id="ARBA00016337"/>
    </source>
</evidence>
<organism evidence="11 12">
    <name type="scientific">Actinosynnema pretiosum</name>
    <dbReference type="NCBI Taxonomy" id="42197"/>
    <lineage>
        <taxon>Bacteria</taxon>
        <taxon>Bacillati</taxon>
        <taxon>Actinomycetota</taxon>
        <taxon>Actinomycetes</taxon>
        <taxon>Pseudonocardiales</taxon>
        <taxon>Pseudonocardiaceae</taxon>
        <taxon>Actinosynnema</taxon>
    </lineage>
</organism>
<keyword evidence="6" id="KW-0479">Metal-binding</keyword>
<evidence type="ECO:0000256" key="2">
    <source>
        <dbReference type="ARBA" id="ARBA00011955"/>
    </source>
</evidence>
<dbReference type="AlphaFoldDB" id="A0A290Z1H3"/>
<dbReference type="Proteomes" id="UP000218505">
    <property type="component" value="Chromosome"/>
</dbReference>
<dbReference type="EC" id="2.7.1.180" evidence="2"/>
<gene>
    <name evidence="11" type="ORF">CNX65_05900</name>
</gene>
<dbReference type="PANTHER" id="PTHR30040">
    <property type="entry name" value="THIAMINE BIOSYNTHESIS LIPOPROTEIN APBE"/>
    <property type="match status" value="1"/>
</dbReference>
<dbReference type="InterPro" id="IPR003374">
    <property type="entry name" value="ApbE-like_sf"/>
</dbReference>
<evidence type="ECO:0000256" key="5">
    <source>
        <dbReference type="ARBA" id="ARBA00022679"/>
    </source>
</evidence>
<protein>
    <recommendedName>
        <fullName evidence="3">FAD:protein FMN transferase</fullName>
        <ecNumber evidence="2">2.7.1.180</ecNumber>
    </recommendedName>
    <alternativeName>
        <fullName evidence="9">Flavin transferase</fullName>
    </alternativeName>
</protein>
<evidence type="ECO:0000256" key="8">
    <source>
        <dbReference type="ARBA" id="ARBA00022842"/>
    </source>
</evidence>
<dbReference type="InterPro" id="IPR024932">
    <property type="entry name" value="ApbE"/>
</dbReference>
<dbReference type="EMBL" id="CP023445">
    <property type="protein sequence ID" value="ATE52870.1"/>
    <property type="molecule type" value="Genomic_DNA"/>
</dbReference>
<evidence type="ECO:0000256" key="1">
    <source>
        <dbReference type="ARBA" id="ARBA00001946"/>
    </source>
</evidence>
<keyword evidence="12" id="KW-1185">Reference proteome</keyword>
<name>A0A290Z1H3_9PSEU</name>
<dbReference type="SUPFAM" id="SSF143631">
    <property type="entry name" value="ApbE-like"/>
    <property type="match status" value="1"/>
</dbReference>
<evidence type="ECO:0000256" key="10">
    <source>
        <dbReference type="ARBA" id="ARBA00048540"/>
    </source>
</evidence>
<evidence type="ECO:0000256" key="9">
    <source>
        <dbReference type="ARBA" id="ARBA00031306"/>
    </source>
</evidence>
<evidence type="ECO:0000313" key="12">
    <source>
        <dbReference type="Proteomes" id="UP000218505"/>
    </source>
</evidence>
<comment type="cofactor">
    <cofactor evidence="1">
        <name>Mg(2+)</name>
        <dbReference type="ChEBI" id="CHEBI:18420"/>
    </cofactor>
</comment>
<dbReference type="Pfam" id="PF02424">
    <property type="entry name" value="ApbE"/>
    <property type="match status" value="1"/>
</dbReference>
<keyword evidence="8" id="KW-0460">Magnesium</keyword>
<evidence type="ECO:0000313" key="11">
    <source>
        <dbReference type="EMBL" id="ATE52870.1"/>
    </source>
</evidence>
<dbReference type="KEGG" id="apre:CNX65_05900"/>
<proteinExistence type="predicted"/>
<dbReference type="GO" id="GO:0046872">
    <property type="term" value="F:metal ion binding"/>
    <property type="evidence" value="ECO:0007669"/>
    <property type="project" value="UniProtKB-KW"/>
</dbReference>
<evidence type="ECO:0000256" key="4">
    <source>
        <dbReference type="ARBA" id="ARBA00022630"/>
    </source>
</evidence>
<dbReference type="Gene3D" id="3.10.520.10">
    <property type="entry name" value="ApbE-like domains"/>
    <property type="match status" value="1"/>
</dbReference>
<keyword evidence="4" id="KW-0285">Flavoprotein</keyword>
<evidence type="ECO:0000256" key="6">
    <source>
        <dbReference type="ARBA" id="ARBA00022723"/>
    </source>
</evidence>
<accession>A0A290Z1H3</accession>
<keyword evidence="7" id="KW-0274">FAD</keyword>
<sequence>MFPALGTTAVVVLGDGPLAEAEALVRAEVRAVDEACSRFRADSEISAVHRAAGRTVEVSPLLAEAVGTALRAAELTGGLVDPTVGTALCALGYDRDFAQVRRIDPRPVEPVPAPGWWRVGLDAAGSRLVVPRGVLLDLGATAKALCADRAARAVSAALGCGVLVSLGGDLATAGTPPEGGWHIGVGDDHVGLASQIVTIRSGGLATSGTVRRRWKRAGRVVHHIVDPRTGDVPAPCWRTASVVAVDCVTGNTASTAAVLLGEDAPAWLAERGLHARLVGEDGRVVEVGGWPAEGRSAA</sequence>
<evidence type="ECO:0000256" key="7">
    <source>
        <dbReference type="ARBA" id="ARBA00022827"/>
    </source>
</evidence>
<keyword evidence="5" id="KW-0808">Transferase</keyword>